<reference evidence="2" key="1">
    <citation type="submission" date="2018-11" db="EMBL/GenBank/DDBJ databases">
        <authorList>
            <consortium name="Pathogen Informatics"/>
        </authorList>
    </citation>
    <scope>NUCLEOTIDE SEQUENCE</scope>
</reference>
<evidence type="ECO:0000313" key="3">
    <source>
        <dbReference type="Proteomes" id="UP000784294"/>
    </source>
</evidence>
<evidence type="ECO:0000313" key="2">
    <source>
        <dbReference type="EMBL" id="VEL18511.1"/>
    </source>
</evidence>
<evidence type="ECO:0000256" key="1">
    <source>
        <dbReference type="SAM" id="MobiDB-lite"/>
    </source>
</evidence>
<dbReference type="Proteomes" id="UP000784294">
    <property type="component" value="Unassembled WGS sequence"/>
</dbReference>
<sequence length="149" mass="16411">MFPVSYQHVLTVRTRHSGRFCGTHLALISTVDLLRLASQARIRHLDTVKPSQRLTRCGKEACFAVEIACWKVKETEAQPAREELELCQSRSKSASAPAIADRRNGRGGGSGRVRSHCVVAESMTFQKASSFRAFDAGPTTSRDDDVSCE</sequence>
<comment type="caution">
    <text evidence="2">The sequence shown here is derived from an EMBL/GenBank/DDBJ whole genome shotgun (WGS) entry which is preliminary data.</text>
</comment>
<protein>
    <submittedName>
        <fullName evidence="2">Uncharacterized protein</fullName>
    </submittedName>
</protein>
<feature type="region of interest" description="Disordered" evidence="1">
    <location>
        <begin position="88"/>
        <end position="113"/>
    </location>
</feature>
<gene>
    <name evidence="2" type="ORF">PXEA_LOCUS11951</name>
</gene>
<name>A0A448WRM8_9PLAT</name>
<accession>A0A448WRM8</accession>
<dbReference type="EMBL" id="CAAALY010037338">
    <property type="protein sequence ID" value="VEL18511.1"/>
    <property type="molecule type" value="Genomic_DNA"/>
</dbReference>
<proteinExistence type="predicted"/>
<dbReference type="AlphaFoldDB" id="A0A448WRM8"/>
<keyword evidence="3" id="KW-1185">Reference proteome</keyword>
<organism evidence="2 3">
    <name type="scientific">Protopolystoma xenopodis</name>
    <dbReference type="NCBI Taxonomy" id="117903"/>
    <lineage>
        <taxon>Eukaryota</taxon>
        <taxon>Metazoa</taxon>
        <taxon>Spiralia</taxon>
        <taxon>Lophotrochozoa</taxon>
        <taxon>Platyhelminthes</taxon>
        <taxon>Monogenea</taxon>
        <taxon>Polyopisthocotylea</taxon>
        <taxon>Polystomatidea</taxon>
        <taxon>Polystomatidae</taxon>
        <taxon>Protopolystoma</taxon>
    </lineage>
</organism>